<evidence type="ECO:0000256" key="1">
    <source>
        <dbReference type="SAM" id="MobiDB-lite"/>
    </source>
</evidence>
<dbReference type="OrthoDB" id="1433100at2759"/>
<reference evidence="2" key="1">
    <citation type="submission" date="2022-04" db="EMBL/GenBank/DDBJ databases">
        <title>Carnegiea gigantea Genome sequencing and assembly v2.</title>
        <authorList>
            <person name="Copetti D."/>
            <person name="Sanderson M.J."/>
            <person name="Burquez A."/>
            <person name="Wojciechowski M.F."/>
        </authorList>
    </citation>
    <scope>NUCLEOTIDE SEQUENCE</scope>
    <source>
        <strain evidence="2">SGP5-SGP5p</strain>
        <tissue evidence="2">Aerial part</tissue>
    </source>
</reference>
<sequence length="281" mass="30856">MAIGEHAITLDVEEGEGFQVFHKLAVYMTNSEFARLLENDRGGTGSSHSGGGQQGSLMDEEWGMSSRSEYAPSETGSSTEDTVSMVDERCEAVGGSSGEGDDAEEVHADSPEGSGKGKSRQRRREPTIESRRWRRKAVGGKGFEGRSPASVRGSCTLEKICKFNKMLEPYQKEATTGTILKPTRVSSFFHVARVDSGTGEGVAATEESLQAYWEGRALLEKSDNLKSERGRKGPVFRNYIKVIKKLLDVNKEPEKLGLWLSLYAWRLMSGVMFPRTPYGAA</sequence>
<accession>A0A9Q1JHE3</accession>
<gene>
    <name evidence="2" type="ORF">Cgig2_032271</name>
</gene>
<proteinExistence type="predicted"/>
<feature type="region of interest" description="Disordered" evidence="1">
    <location>
        <begin position="38"/>
        <end position="149"/>
    </location>
</feature>
<dbReference type="EMBL" id="JAKOGI010001494">
    <property type="protein sequence ID" value="KAJ8425342.1"/>
    <property type="molecule type" value="Genomic_DNA"/>
</dbReference>
<name>A0A9Q1JHE3_9CARY</name>
<organism evidence="2 3">
    <name type="scientific">Carnegiea gigantea</name>
    <dbReference type="NCBI Taxonomy" id="171969"/>
    <lineage>
        <taxon>Eukaryota</taxon>
        <taxon>Viridiplantae</taxon>
        <taxon>Streptophyta</taxon>
        <taxon>Embryophyta</taxon>
        <taxon>Tracheophyta</taxon>
        <taxon>Spermatophyta</taxon>
        <taxon>Magnoliopsida</taxon>
        <taxon>eudicotyledons</taxon>
        <taxon>Gunneridae</taxon>
        <taxon>Pentapetalae</taxon>
        <taxon>Caryophyllales</taxon>
        <taxon>Cactineae</taxon>
        <taxon>Cactaceae</taxon>
        <taxon>Cactoideae</taxon>
        <taxon>Echinocereeae</taxon>
        <taxon>Carnegiea</taxon>
    </lineage>
</organism>
<dbReference type="Proteomes" id="UP001153076">
    <property type="component" value="Unassembled WGS sequence"/>
</dbReference>
<evidence type="ECO:0000313" key="3">
    <source>
        <dbReference type="Proteomes" id="UP001153076"/>
    </source>
</evidence>
<feature type="compositionally biased region" description="Gly residues" evidence="1">
    <location>
        <begin position="42"/>
        <end position="54"/>
    </location>
</feature>
<comment type="caution">
    <text evidence="2">The sequence shown here is derived from an EMBL/GenBank/DDBJ whole genome shotgun (WGS) entry which is preliminary data.</text>
</comment>
<dbReference type="AlphaFoldDB" id="A0A9Q1JHE3"/>
<evidence type="ECO:0000313" key="2">
    <source>
        <dbReference type="EMBL" id="KAJ8425342.1"/>
    </source>
</evidence>
<keyword evidence="3" id="KW-1185">Reference proteome</keyword>
<protein>
    <submittedName>
        <fullName evidence="2">Uncharacterized protein</fullName>
    </submittedName>
</protein>